<dbReference type="Proteomes" id="UP000582646">
    <property type="component" value="Unassembled WGS sequence"/>
</dbReference>
<reference evidence="1 2" key="1">
    <citation type="submission" date="2020-04" db="EMBL/GenBank/DDBJ databases">
        <title>MicrobeNet Type strains.</title>
        <authorList>
            <person name="Nicholson A.C."/>
        </authorList>
    </citation>
    <scope>NUCLEOTIDE SEQUENCE [LARGE SCALE GENOMIC DNA]</scope>
    <source>
        <strain evidence="1 2">DSM 44113</strain>
    </source>
</reference>
<protein>
    <submittedName>
        <fullName evidence="1">Uncharacterized protein</fullName>
    </submittedName>
</protein>
<dbReference type="RefSeq" id="WP_168545907.1">
    <property type="nucleotide sequence ID" value="NZ_BAAAKS010000064.1"/>
</dbReference>
<sequence length="138" mass="15731">MSEQVRPVRVREVPGDLRWGTVTTTGHLRSRLLWWTHFVHDLVVTIVPVTIERIIHHPRAKNLITVTHLSVAVHASWVGGSCAGTYVRVDIGTSSEALIHICKRLMVRIDPVEYVLLNQLRETSFGSKLRRGRIELVR</sequence>
<proteinExistence type="predicted"/>
<evidence type="ECO:0000313" key="2">
    <source>
        <dbReference type="Proteomes" id="UP000582646"/>
    </source>
</evidence>
<comment type="caution">
    <text evidence="1">The sequence shown here is derived from an EMBL/GenBank/DDBJ whole genome shotgun (WGS) entry which is preliminary data.</text>
</comment>
<name>A0A846X3W0_9ACTN</name>
<dbReference type="EMBL" id="JAAXOQ010000012">
    <property type="protein sequence ID" value="NKY18882.1"/>
    <property type="molecule type" value="Genomic_DNA"/>
</dbReference>
<evidence type="ECO:0000313" key="1">
    <source>
        <dbReference type="EMBL" id="NKY18882.1"/>
    </source>
</evidence>
<accession>A0A846X3W0</accession>
<gene>
    <name evidence="1" type="ORF">HF999_10930</name>
</gene>
<dbReference type="AlphaFoldDB" id="A0A846X3W0"/>
<organism evidence="1 2">
    <name type="scientific">Tsukamurella spumae</name>
    <dbReference type="NCBI Taxonomy" id="44753"/>
    <lineage>
        <taxon>Bacteria</taxon>
        <taxon>Bacillati</taxon>
        <taxon>Actinomycetota</taxon>
        <taxon>Actinomycetes</taxon>
        <taxon>Mycobacteriales</taxon>
        <taxon>Tsukamurellaceae</taxon>
        <taxon>Tsukamurella</taxon>
    </lineage>
</organism>
<keyword evidence="2" id="KW-1185">Reference proteome</keyword>